<dbReference type="EMBL" id="FOSK01000016">
    <property type="protein sequence ID" value="SFL09579.1"/>
    <property type="molecule type" value="Genomic_DNA"/>
</dbReference>
<reference evidence="2 3" key="1">
    <citation type="submission" date="2016-10" db="EMBL/GenBank/DDBJ databases">
        <authorList>
            <person name="Varghese N."/>
            <person name="Submissions S."/>
        </authorList>
    </citation>
    <scope>NUCLEOTIDE SEQUENCE [LARGE SCALE GENOMIC DNA]</scope>
    <source>
        <strain evidence="2 3">DSM 16392</strain>
    </source>
</reference>
<name>A0A1I4EW95_9HYPH</name>
<feature type="chain" id="PRO_5045900971" description="YARHG domain-containing protein" evidence="1">
    <location>
        <begin position="27"/>
        <end position="100"/>
    </location>
</feature>
<evidence type="ECO:0000256" key="1">
    <source>
        <dbReference type="SAM" id="SignalP"/>
    </source>
</evidence>
<accession>A0A1I4EW95</accession>
<protein>
    <recommendedName>
        <fullName evidence="4">YARHG domain-containing protein</fullName>
    </recommendedName>
</protein>
<evidence type="ECO:0000313" key="3">
    <source>
        <dbReference type="Proteomes" id="UP000199598"/>
    </source>
</evidence>
<evidence type="ECO:0008006" key="4">
    <source>
        <dbReference type="Google" id="ProtNLM"/>
    </source>
</evidence>
<gene>
    <name evidence="2" type="ORF">SAMN04488518_11694</name>
</gene>
<dbReference type="RefSeq" id="WP_093523506.1">
    <property type="nucleotide sequence ID" value="NZ_FOSK01000016.1"/>
</dbReference>
<evidence type="ECO:0000313" key="2">
    <source>
        <dbReference type="EMBL" id="SFL09579.1"/>
    </source>
</evidence>
<feature type="signal peptide" evidence="1">
    <location>
        <begin position="1"/>
        <end position="26"/>
    </location>
</feature>
<keyword evidence="3" id="KW-1185">Reference proteome</keyword>
<sequence>MRNASTTIIASSLITLLWVASANAQARPDARSLTCEQAKQLVTSRGGVVLTTGPRTYERFVSDIRYCLHNEVLRREWTQTKDNNACQIGYRCSPRTRQNQ</sequence>
<organism evidence="2 3">
    <name type="scientific">Pseudovibrio ascidiaceicola</name>
    <dbReference type="NCBI Taxonomy" id="285279"/>
    <lineage>
        <taxon>Bacteria</taxon>
        <taxon>Pseudomonadati</taxon>
        <taxon>Pseudomonadota</taxon>
        <taxon>Alphaproteobacteria</taxon>
        <taxon>Hyphomicrobiales</taxon>
        <taxon>Stappiaceae</taxon>
        <taxon>Pseudovibrio</taxon>
    </lineage>
</organism>
<comment type="caution">
    <text evidence="2">The sequence shown here is derived from an EMBL/GenBank/DDBJ whole genome shotgun (WGS) entry which is preliminary data.</text>
</comment>
<dbReference type="Proteomes" id="UP000199598">
    <property type="component" value="Unassembled WGS sequence"/>
</dbReference>
<proteinExistence type="predicted"/>
<keyword evidence="1" id="KW-0732">Signal</keyword>